<dbReference type="InterPro" id="IPR001406">
    <property type="entry name" value="PsdUridine_synth_TruA"/>
</dbReference>
<evidence type="ECO:0000256" key="4">
    <source>
        <dbReference type="RuleBase" id="RU003792"/>
    </source>
</evidence>
<keyword evidence="2 4" id="KW-0819">tRNA processing</keyword>
<dbReference type="Pfam" id="PF01416">
    <property type="entry name" value="PseudoU_synth_1"/>
    <property type="match status" value="1"/>
</dbReference>
<dbReference type="Gene3D" id="3.30.70.580">
    <property type="entry name" value="Pseudouridine synthase I, catalytic domain, N-terminal subdomain"/>
    <property type="match status" value="1"/>
</dbReference>
<reference evidence="6" key="1">
    <citation type="submission" date="2021-05" db="EMBL/GenBank/DDBJ databases">
        <authorList>
            <person name="Alioto T."/>
            <person name="Alioto T."/>
            <person name="Gomez Garrido J."/>
        </authorList>
    </citation>
    <scope>NUCLEOTIDE SEQUENCE</scope>
</reference>
<proteinExistence type="inferred from homology"/>
<feature type="domain" description="Pseudouridine synthase I TruA alpha/beta" evidence="5">
    <location>
        <begin position="236"/>
        <end position="352"/>
    </location>
</feature>
<comment type="similarity">
    <text evidence="1 4">Belongs to the tRNA pseudouridine synthase TruA family.</text>
</comment>
<dbReference type="NCBIfam" id="TIGR00071">
    <property type="entry name" value="hisT_truA"/>
    <property type="match status" value="1"/>
</dbReference>
<dbReference type="GO" id="GO:0160147">
    <property type="term" value="F:tRNA pseudouridine(38-40) synthase activity"/>
    <property type="evidence" value="ECO:0007669"/>
    <property type="project" value="UniProtKB-EC"/>
</dbReference>
<dbReference type="GO" id="GO:0005634">
    <property type="term" value="C:nucleus"/>
    <property type="evidence" value="ECO:0007669"/>
    <property type="project" value="TreeGrafter"/>
</dbReference>
<keyword evidence="3 4" id="KW-0413">Isomerase</keyword>
<dbReference type="InterPro" id="IPR020103">
    <property type="entry name" value="PsdUridine_synth_cat_dom_sf"/>
</dbReference>
<dbReference type="InterPro" id="IPR020097">
    <property type="entry name" value="PsdUridine_synth_TruA_a/b_dom"/>
</dbReference>
<dbReference type="PANTHER" id="PTHR11142:SF5">
    <property type="entry name" value="TRNA PSEUDOURIDINE(38_39) SYNTHASE"/>
    <property type="match status" value="1"/>
</dbReference>
<dbReference type="SUPFAM" id="SSF55120">
    <property type="entry name" value="Pseudouridine synthase"/>
    <property type="match status" value="1"/>
</dbReference>
<dbReference type="GO" id="GO:1990481">
    <property type="term" value="P:mRNA pseudouridine synthesis"/>
    <property type="evidence" value="ECO:0007669"/>
    <property type="project" value="TreeGrafter"/>
</dbReference>
<name>A0A8D9DU40_9HEMI</name>
<dbReference type="GO" id="GO:0031119">
    <property type="term" value="P:tRNA pseudouridine synthesis"/>
    <property type="evidence" value="ECO:0007669"/>
    <property type="project" value="TreeGrafter"/>
</dbReference>
<protein>
    <recommendedName>
        <fullName evidence="4">tRNA pseudouridine synthase</fullName>
        <ecNumber evidence="4">5.4.99.12</ecNumber>
    </recommendedName>
</protein>
<sequence>MTIPLPPQINSVFSIALVYSSLIIQMDTSTPIAGVRCKRKLDEKSLMELPKEDLVQKILTLKEQLAKVTAKADKKVMEVSIKKKKKKPFDFSKVKMRSIVLKVLYQGWNYHGFQIQSLTKNTIAQHIMDALQKTCLIENKEKANFACSGRTDMAVSAFCQVISVSIRSKLNSPGVDNDDDELDYLKMLNSNLPRDIRVVAWSPVPEKFSARFDCLFRNYKYWFPRAGLDIDEMNKAAQYLVGTHDFRNLCKMNVANGVVIFNRTVTHASIRTTFSNNQFNDSDHDMCEFNIRSQAFLWHQIRCIMSVLFMIGQGKEKPDVIQHLFDIDNCPRKPVYPMVMGEPLNLYRTEFDPTAIDWRYGVEVEPVLRDLHQEWSLTSIKASMLGEMMKDLKQESKSCFEGNVNHLIEGKEARGMIPQEHVPLKSRPTCESLENRIQHYVKKKKIELVSDPYTEEAVTE</sequence>
<evidence type="ECO:0000259" key="5">
    <source>
        <dbReference type="Pfam" id="PF01416"/>
    </source>
</evidence>
<dbReference type="GO" id="GO:0003723">
    <property type="term" value="F:RNA binding"/>
    <property type="evidence" value="ECO:0007669"/>
    <property type="project" value="InterPro"/>
</dbReference>
<dbReference type="PANTHER" id="PTHR11142">
    <property type="entry name" value="PSEUDOURIDYLATE SYNTHASE"/>
    <property type="match status" value="1"/>
</dbReference>
<dbReference type="EMBL" id="HBUF01378625">
    <property type="protein sequence ID" value="CAG6729372.1"/>
    <property type="molecule type" value="Transcribed_RNA"/>
</dbReference>
<dbReference type="AlphaFoldDB" id="A0A8D9DU40"/>
<evidence type="ECO:0000256" key="1">
    <source>
        <dbReference type="ARBA" id="ARBA00009375"/>
    </source>
</evidence>
<dbReference type="InterPro" id="IPR020095">
    <property type="entry name" value="PsdUridine_synth_TruA_C"/>
</dbReference>
<dbReference type="GO" id="GO:0005737">
    <property type="term" value="C:cytoplasm"/>
    <property type="evidence" value="ECO:0007669"/>
    <property type="project" value="TreeGrafter"/>
</dbReference>
<comment type="catalytic activity">
    <reaction evidence="4">
        <text>uridine(38/39/40) in tRNA = pseudouridine(38/39/40) in tRNA</text>
        <dbReference type="Rhea" id="RHEA:22376"/>
        <dbReference type="Rhea" id="RHEA-COMP:10085"/>
        <dbReference type="Rhea" id="RHEA-COMP:10087"/>
        <dbReference type="ChEBI" id="CHEBI:65314"/>
        <dbReference type="ChEBI" id="CHEBI:65315"/>
        <dbReference type="EC" id="5.4.99.12"/>
    </reaction>
</comment>
<dbReference type="InterPro" id="IPR020094">
    <property type="entry name" value="TruA/RsuA/RluB/E/F_N"/>
</dbReference>
<evidence type="ECO:0000256" key="2">
    <source>
        <dbReference type="ARBA" id="ARBA00022694"/>
    </source>
</evidence>
<dbReference type="Gene3D" id="3.30.70.660">
    <property type="entry name" value="Pseudouridine synthase I, catalytic domain, C-terminal subdomain"/>
    <property type="match status" value="1"/>
</dbReference>
<dbReference type="HAMAP" id="MF_00171">
    <property type="entry name" value="TruA"/>
    <property type="match status" value="1"/>
</dbReference>
<dbReference type="EC" id="5.4.99.12" evidence="4"/>
<evidence type="ECO:0000256" key="3">
    <source>
        <dbReference type="ARBA" id="ARBA00023235"/>
    </source>
</evidence>
<accession>A0A8D9DU40</accession>
<organism evidence="6">
    <name type="scientific">Cacopsylla melanoneura</name>
    <dbReference type="NCBI Taxonomy" id="428564"/>
    <lineage>
        <taxon>Eukaryota</taxon>
        <taxon>Metazoa</taxon>
        <taxon>Ecdysozoa</taxon>
        <taxon>Arthropoda</taxon>
        <taxon>Hexapoda</taxon>
        <taxon>Insecta</taxon>
        <taxon>Pterygota</taxon>
        <taxon>Neoptera</taxon>
        <taxon>Paraneoptera</taxon>
        <taxon>Hemiptera</taxon>
        <taxon>Sternorrhyncha</taxon>
        <taxon>Psylloidea</taxon>
        <taxon>Psyllidae</taxon>
        <taxon>Psyllinae</taxon>
        <taxon>Cacopsylla</taxon>
    </lineage>
</organism>
<evidence type="ECO:0000313" key="6">
    <source>
        <dbReference type="EMBL" id="CAG6729372.1"/>
    </source>
</evidence>